<feature type="region of interest" description="Disordered" evidence="1">
    <location>
        <begin position="94"/>
        <end position="148"/>
    </location>
</feature>
<dbReference type="PROSITE" id="PS51257">
    <property type="entry name" value="PROKAR_LIPOPROTEIN"/>
    <property type="match status" value="1"/>
</dbReference>
<feature type="region of interest" description="Disordered" evidence="1">
    <location>
        <begin position="161"/>
        <end position="192"/>
    </location>
</feature>
<evidence type="ECO:0000256" key="1">
    <source>
        <dbReference type="SAM" id="MobiDB-lite"/>
    </source>
</evidence>
<dbReference type="EMBL" id="CP032612">
    <property type="protein sequence ID" value="AYF85124.1"/>
    <property type="molecule type" value="Genomic_DNA"/>
</dbReference>
<dbReference type="Proteomes" id="UP000269847">
    <property type="component" value="Plasmid p.4"/>
</dbReference>
<proteinExistence type="predicted"/>
<evidence type="ECO:0000313" key="2">
    <source>
        <dbReference type="EMBL" id="AYF85124.1"/>
    </source>
</evidence>
<organism evidence="2 3">
    <name type="scientific">Bacillus thuringiensis</name>
    <dbReference type="NCBI Taxonomy" id="1428"/>
    <lineage>
        <taxon>Bacteria</taxon>
        <taxon>Bacillati</taxon>
        <taxon>Bacillota</taxon>
        <taxon>Bacilli</taxon>
        <taxon>Bacillales</taxon>
        <taxon>Bacillaceae</taxon>
        <taxon>Bacillus</taxon>
        <taxon>Bacillus cereus group</taxon>
    </lineage>
</organism>
<dbReference type="RefSeq" id="WP_061885239.1">
    <property type="nucleotide sequence ID" value="NZ_CP014285.1"/>
</dbReference>
<feature type="region of interest" description="Disordered" evidence="1">
    <location>
        <begin position="23"/>
        <end position="53"/>
    </location>
</feature>
<feature type="compositionally biased region" description="Basic and acidic residues" evidence="1">
    <location>
        <begin position="105"/>
        <end position="120"/>
    </location>
</feature>
<reference evidence="2 3" key="1">
    <citation type="submission" date="2018-09" db="EMBL/GenBank/DDBJ databases">
        <title>Complete genome of Bacillus thuringiensis strain QZL38.</title>
        <authorList>
            <person name="Song F."/>
        </authorList>
    </citation>
    <scope>NUCLEOTIDE SEQUENCE [LARGE SCALE GENOMIC DNA]</scope>
    <source>
        <strain evidence="2 3">QZL38</strain>
        <plasmid evidence="2 3">p.4</plasmid>
    </source>
</reference>
<geneLocation type="plasmid" evidence="2 3">
    <name>p.4</name>
</geneLocation>
<accession>A0A9W3VHJ5</accession>
<sequence>MNKTLKITFTGLLATTLLVGCGSKEEPKKDHLKQEAKQESKKDNKKDTKSDAEKAAIADKFHSAVYPRKKDGTIELSVWMTRKEKVELYNYVEKKAKAEGMTPEEYSKVKGEENDQRAREQTQAQQEQKAQETQTKTQTKTNLTQDQCDTVKSENEMMKKANNQGNTNSMSASEYTKNQQKLELCKKQGMVE</sequence>
<evidence type="ECO:0000313" key="3">
    <source>
        <dbReference type="Proteomes" id="UP000269847"/>
    </source>
</evidence>
<dbReference type="AlphaFoldDB" id="A0A9W3VHJ5"/>
<gene>
    <name evidence="2" type="ORF">D7J84_29380</name>
</gene>
<name>A0A9W3VHJ5_BACTU</name>
<protein>
    <submittedName>
        <fullName evidence="2">ABC transporter permease</fullName>
    </submittedName>
</protein>
<keyword evidence="2" id="KW-0614">Plasmid</keyword>
<feature type="compositionally biased region" description="Polar residues" evidence="1">
    <location>
        <begin position="161"/>
        <end position="181"/>
    </location>
</feature>
<feature type="compositionally biased region" description="Low complexity" evidence="1">
    <location>
        <begin position="121"/>
        <end position="141"/>
    </location>
</feature>